<sequence>MKNLSGFNSNCFEGFHVEEEKTIQNGIQYKIKDIGCLRIYFKKDGTVSIDTSQIKPEYRANFLKALGVNLRKIDGTSWQELKQTVLKYQGEVRSLDSVEIAKTTGLTLIYDGNTLTVLRLSSKTPKEILQKIENSTSAPADTLSLLESLAALEENRALEIAQKLCSCEEKTVDKALQRWVLAQNIVDPKYILPAIGSDEAGKGDLFGPIVVAAVYVGFKQYDKLSKLGIKDSKSISDKKILEFSKIISEVCPCSVCTIEPSSLKKGQTNLQLERKHFECISKLLEETDSLIIVFDDFGAKNLTNAFFGRKVFGFKNGERNLAVASASVVARAEFLKHLQSLSEKYGLEIPAGSSEKAVQAAKRFINKFGLEEFKKISKTTFSNVERLINS</sequence>
<dbReference type="GO" id="GO:0003723">
    <property type="term" value="F:RNA binding"/>
    <property type="evidence" value="ECO:0007669"/>
    <property type="project" value="UniProtKB-UniRule"/>
</dbReference>
<feature type="binding site" evidence="10">
    <location>
        <position position="295"/>
    </location>
    <ligand>
        <name>a divalent metal cation</name>
        <dbReference type="ChEBI" id="CHEBI:60240"/>
    </ligand>
</feature>
<protein>
    <recommendedName>
        <fullName evidence="11">Ribonuclease</fullName>
        <ecNumber evidence="11">3.1.26.4</ecNumber>
    </recommendedName>
</protein>
<keyword evidence="5" id="KW-0963">Cytoplasm</keyword>
<gene>
    <name evidence="13" type="ORF">Theth_1580</name>
</gene>
<dbReference type="KEGG" id="tta:Theth_1580"/>
<dbReference type="InterPro" id="IPR012337">
    <property type="entry name" value="RNaseH-like_sf"/>
</dbReference>
<dbReference type="PANTHER" id="PTHR10954:SF23">
    <property type="entry name" value="RIBONUCLEASE"/>
    <property type="match status" value="1"/>
</dbReference>
<comment type="cofactor">
    <cofactor evidence="10">
        <name>Mn(2+)</name>
        <dbReference type="ChEBI" id="CHEBI:29035"/>
    </cofactor>
    <cofactor evidence="10">
        <name>Mg(2+)</name>
        <dbReference type="ChEBI" id="CHEBI:18420"/>
    </cofactor>
    <text evidence="10">Manganese or magnesium. Binds 1 divalent metal ion per monomer in the absence of substrate. May bind a second metal ion after substrate binding.</text>
</comment>
<dbReference type="PATRIC" id="fig|688269.3.peg.1628"/>
<comment type="subcellular location">
    <subcellularLocation>
        <location evidence="3">Cytoplasm</location>
    </subcellularLocation>
</comment>
<evidence type="ECO:0000256" key="11">
    <source>
        <dbReference type="RuleBase" id="RU003515"/>
    </source>
</evidence>
<organism evidence="13 14">
    <name type="scientific">Pseudothermotoga thermarum DSM 5069</name>
    <dbReference type="NCBI Taxonomy" id="688269"/>
    <lineage>
        <taxon>Bacteria</taxon>
        <taxon>Thermotogati</taxon>
        <taxon>Thermotogota</taxon>
        <taxon>Thermotogae</taxon>
        <taxon>Thermotogales</taxon>
        <taxon>Thermotogaceae</taxon>
        <taxon>Pseudothermotoga</taxon>
    </lineage>
</organism>
<evidence type="ECO:0000256" key="4">
    <source>
        <dbReference type="ARBA" id="ARBA00008378"/>
    </source>
</evidence>
<comment type="function">
    <text evidence="2 11">Endonuclease that specifically degrades the RNA of RNA-DNA hybrids.</text>
</comment>
<comment type="catalytic activity">
    <reaction evidence="1 10 11">
        <text>Endonucleolytic cleavage to 5'-phosphomonoester.</text>
        <dbReference type="EC" id="3.1.26.4"/>
    </reaction>
</comment>
<dbReference type="EMBL" id="CP002351">
    <property type="protein sequence ID" value="AEH51633.1"/>
    <property type="molecule type" value="Genomic_DNA"/>
</dbReference>
<evidence type="ECO:0000256" key="1">
    <source>
        <dbReference type="ARBA" id="ARBA00000077"/>
    </source>
</evidence>
<evidence type="ECO:0000256" key="10">
    <source>
        <dbReference type="PROSITE-ProRule" id="PRU01319"/>
    </source>
</evidence>
<feature type="domain" description="RNase H type-2" evidence="12">
    <location>
        <begin position="192"/>
        <end position="390"/>
    </location>
</feature>
<evidence type="ECO:0000256" key="8">
    <source>
        <dbReference type="ARBA" id="ARBA00022759"/>
    </source>
</evidence>
<keyword evidence="6 10" id="KW-0540">Nuclease</keyword>
<name>F7YVH8_9THEM</name>
<dbReference type="GO" id="GO:0043137">
    <property type="term" value="P:DNA replication, removal of RNA primer"/>
    <property type="evidence" value="ECO:0007669"/>
    <property type="project" value="TreeGrafter"/>
</dbReference>
<evidence type="ECO:0000313" key="14">
    <source>
        <dbReference type="Proteomes" id="UP000006804"/>
    </source>
</evidence>
<dbReference type="GO" id="GO:0032299">
    <property type="term" value="C:ribonuclease H2 complex"/>
    <property type="evidence" value="ECO:0007669"/>
    <property type="project" value="TreeGrafter"/>
</dbReference>
<evidence type="ECO:0000259" key="12">
    <source>
        <dbReference type="PROSITE" id="PS51975"/>
    </source>
</evidence>
<dbReference type="GO" id="GO:0046872">
    <property type="term" value="F:metal ion binding"/>
    <property type="evidence" value="ECO:0007669"/>
    <property type="project" value="UniProtKB-KW"/>
</dbReference>
<dbReference type="CDD" id="cd06590">
    <property type="entry name" value="RNase_HII_bacteria_HIII_like"/>
    <property type="match status" value="1"/>
</dbReference>
<dbReference type="GO" id="GO:0005737">
    <property type="term" value="C:cytoplasm"/>
    <property type="evidence" value="ECO:0007669"/>
    <property type="project" value="UniProtKB-SubCell"/>
</dbReference>
<evidence type="ECO:0000256" key="6">
    <source>
        <dbReference type="ARBA" id="ARBA00022722"/>
    </source>
</evidence>
<keyword evidence="8 10" id="KW-0255">Endonuclease</keyword>
<keyword evidence="7 10" id="KW-0479">Metal-binding</keyword>
<dbReference type="PANTHER" id="PTHR10954">
    <property type="entry name" value="RIBONUCLEASE H2 SUBUNIT A"/>
    <property type="match status" value="1"/>
</dbReference>
<dbReference type="HOGENOM" id="CLU_059546_3_0_0"/>
<dbReference type="GO" id="GO:0004523">
    <property type="term" value="F:RNA-DNA hybrid ribonuclease activity"/>
    <property type="evidence" value="ECO:0007669"/>
    <property type="project" value="UniProtKB-UniRule"/>
</dbReference>
<dbReference type="Gene3D" id="3.30.420.10">
    <property type="entry name" value="Ribonuclease H-like superfamily/Ribonuclease H"/>
    <property type="match status" value="1"/>
</dbReference>
<evidence type="ECO:0000256" key="5">
    <source>
        <dbReference type="ARBA" id="ARBA00022490"/>
    </source>
</evidence>
<dbReference type="eggNOG" id="COG1039">
    <property type="taxonomic scope" value="Bacteria"/>
</dbReference>
<accession>F7YVH8</accession>
<reference evidence="13 14" key="1">
    <citation type="submission" date="2010-11" db="EMBL/GenBank/DDBJ databases">
        <title>The complete genome of Thermotoga thermarum DSM 5069.</title>
        <authorList>
            <consortium name="US DOE Joint Genome Institute (JGI-PGF)"/>
            <person name="Lucas S."/>
            <person name="Copeland A."/>
            <person name="Lapidus A."/>
            <person name="Bruce D."/>
            <person name="Goodwin L."/>
            <person name="Pitluck S."/>
            <person name="Kyrpides N."/>
            <person name="Mavromatis K."/>
            <person name="Ivanova N."/>
            <person name="Zeytun A."/>
            <person name="Brettin T."/>
            <person name="Detter J.C."/>
            <person name="Tapia R."/>
            <person name="Han C."/>
            <person name="Land M."/>
            <person name="Hauser L."/>
            <person name="Markowitz V."/>
            <person name="Cheng J.-F."/>
            <person name="Hugenholtz P."/>
            <person name="Woyke T."/>
            <person name="Wu D."/>
            <person name="Spring S."/>
            <person name="Schroeder M."/>
            <person name="Brambilla E."/>
            <person name="Klenk H.-P."/>
            <person name="Eisen J.A."/>
        </authorList>
    </citation>
    <scope>NUCLEOTIDE SEQUENCE [LARGE SCALE GENOMIC DNA]</scope>
    <source>
        <strain evidence="13 14">DSM 5069</strain>
    </source>
</reference>
<dbReference type="GO" id="GO:0006298">
    <property type="term" value="P:mismatch repair"/>
    <property type="evidence" value="ECO:0007669"/>
    <property type="project" value="TreeGrafter"/>
</dbReference>
<dbReference type="OrthoDB" id="9777935at2"/>
<proteinExistence type="inferred from homology"/>
<evidence type="ECO:0000256" key="3">
    <source>
        <dbReference type="ARBA" id="ARBA00004496"/>
    </source>
</evidence>
<evidence type="ECO:0000313" key="13">
    <source>
        <dbReference type="EMBL" id="AEH51633.1"/>
    </source>
</evidence>
<evidence type="ECO:0000256" key="9">
    <source>
        <dbReference type="ARBA" id="ARBA00022801"/>
    </source>
</evidence>
<dbReference type="EC" id="3.1.26.4" evidence="11"/>
<dbReference type="InterPro" id="IPR024567">
    <property type="entry name" value="RNase_HII/HIII_dom"/>
</dbReference>
<feature type="binding site" evidence="10">
    <location>
        <position position="198"/>
    </location>
    <ligand>
        <name>a divalent metal cation</name>
        <dbReference type="ChEBI" id="CHEBI:60240"/>
    </ligand>
</feature>
<evidence type="ECO:0000256" key="7">
    <source>
        <dbReference type="ARBA" id="ARBA00022723"/>
    </source>
</evidence>
<dbReference type="InterPro" id="IPR001352">
    <property type="entry name" value="RNase_HII/HIII"/>
</dbReference>
<feature type="binding site" evidence="10">
    <location>
        <position position="199"/>
    </location>
    <ligand>
        <name>a divalent metal cation</name>
        <dbReference type="ChEBI" id="CHEBI:60240"/>
    </ligand>
</feature>
<dbReference type="InterPro" id="IPR036397">
    <property type="entry name" value="RNaseH_sf"/>
</dbReference>
<dbReference type="AlphaFoldDB" id="F7YVH8"/>
<evidence type="ECO:0000256" key="2">
    <source>
        <dbReference type="ARBA" id="ARBA00004065"/>
    </source>
</evidence>
<dbReference type="RefSeq" id="WP_013932845.1">
    <property type="nucleotide sequence ID" value="NC_015707.1"/>
</dbReference>
<keyword evidence="14" id="KW-1185">Reference proteome</keyword>
<keyword evidence="9 10" id="KW-0378">Hydrolase</keyword>
<comment type="similarity">
    <text evidence="4">Belongs to the RNase HII family. RnhC subfamily.</text>
</comment>
<dbReference type="SUPFAM" id="SSF53098">
    <property type="entry name" value="Ribonuclease H-like"/>
    <property type="match status" value="1"/>
</dbReference>
<dbReference type="Proteomes" id="UP000006804">
    <property type="component" value="Chromosome"/>
</dbReference>
<dbReference type="PROSITE" id="PS51975">
    <property type="entry name" value="RNASE_H_2"/>
    <property type="match status" value="1"/>
</dbReference>
<dbReference type="Pfam" id="PF01351">
    <property type="entry name" value="RNase_HII"/>
    <property type="match status" value="1"/>
</dbReference>